<evidence type="ECO:0008006" key="3">
    <source>
        <dbReference type="Google" id="ProtNLM"/>
    </source>
</evidence>
<comment type="caution">
    <text evidence="1">The sequence shown here is derived from an EMBL/GenBank/DDBJ whole genome shotgun (WGS) entry which is preliminary data.</text>
</comment>
<protein>
    <recommendedName>
        <fullName evidence="3">DUF202 domain-containing protein</fullName>
    </recommendedName>
</protein>
<reference evidence="1" key="1">
    <citation type="submission" date="2021-07" db="EMBL/GenBank/DDBJ databases">
        <title>Pseudohoeflea marina sp. nov. a polyhydroxyalcanoate-producing bacterium.</title>
        <authorList>
            <person name="Zheng W."/>
            <person name="Yu S."/>
            <person name="Huang Y."/>
        </authorList>
    </citation>
    <scope>NUCLEOTIDE SEQUENCE</scope>
    <source>
        <strain evidence="1">DP4N28-3</strain>
    </source>
</reference>
<name>A0ABS6WJG3_9HYPH</name>
<accession>A0ABS6WJG3</accession>
<evidence type="ECO:0000313" key="1">
    <source>
        <dbReference type="EMBL" id="MBW3095900.1"/>
    </source>
</evidence>
<dbReference type="EMBL" id="JAHWQX010000001">
    <property type="protein sequence ID" value="MBW3095900.1"/>
    <property type="molecule type" value="Genomic_DNA"/>
</dbReference>
<organism evidence="1 2">
    <name type="scientific">Pseudohoeflea coraliihabitans</name>
    <dbReference type="NCBI Taxonomy" id="2860393"/>
    <lineage>
        <taxon>Bacteria</taxon>
        <taxon>Pseudomonadati</taxon>
        <taxon>Pseudomonadota</taxon>
        <taxon>Alphaproteobacteria</taxon>
        <taxon>Hyphomicrobiales</taxon>
        <taxon>Rhizobiaceae</taxon>
        <taxon>Pseudohoeflea</taxon>
    </lineage>
</organism>
<evidence type="ECO:0000313" key="2">
    <source>
        <dbReference type="Proteomes" id="UP001430804"/>
    </source>
</evidence>
<keyword evidence="2" id="KW-1185">Reference proteome</keyword>
<dbReference type="Proteomes" id="UP001430804">
    <property type="component" value="Unassembled WGS sequence"/>
</dbReference>
<dbReference type="RefSeq" id="WP_219200791.1">
    <property type="nucleotide sequence ID" value="NZ_JAHWQX010000001.1"/>
</dbReference>
<gene>
    <name evidence="1" type="ORF">KY465_01260</name>
</gene>
<proteinExistence type="predicted"/>
<sequence length="57" mass="6159">MQHRPRPTVTLAWRRMAIAVFGLSGLALLSAFTFAGWSAHGAAILSTVMQTGLSWCL</sequence>